<name>A0A173TTK4_9FIRM</name>
<keyword evidence="1" id="KW-0472">Membrane</keyword>
<accession>A0A173TTK4</accession>
<keyword evidence="1" id="KW-1133">Transmembrane helix</keyword>
<organism evidence="2 3">
    <name type="scientific">Coprococcus comes</name>
    <dbReference type="NCBI Taxonomy" id="410072"/>
    <lineage>
        <taxon>Bacteria</taxon>
        <taxon>Bacillati</taxon>
        <taxon>Bacillota</taxon>
        <taxon>Clostridia</taxon>
        <taxon>Lachnospirales</taxon>
        <taxon>Lachnospiraceae</taxon>
        <taxon>Coprococcus</taxon>
    </lineage>
</organism>
<evidence type="ECO:0000313" key="2">
    <source>
        <dbReference type="EMBL" id="CUN05506.1"/>
    </source>
</evidence>
<gene>
    <name evidence="2" type="ORF">ERS852574_02402</name>
</gene>
<evidence type="ECO:0000313" key="3">
    <source>
        <dbReference type="Proteomes" id="UP000095727"/>
    </source>
</evidence>
<dbReference type="RefSeq" id="WP_055157649.1">
    <property type="nucleotide sequence ID" value="NZ_CYXR01000019.1"/>
</dbReference>
<dbReference type="Proteomes" id="UP000095727">
    <property type="component" value="Unassembled WGS sequence"/>
</dbReference>
<feature type="transmembrane region" description="Helical" evidence="1">
    <location>
        <begin position="21"/>
        <end position="45"/>
    </location>
</feature>
<dbReference type="EMBL" id="CYXR01000019">
    <property type="protein sequence ID" value="CUN05506.1"/>
    <property type="molecule type" value="Genomic_DNA"/>
</dbReference>
<sequence length="85" mass="9449">MRKLWDFWKNKKYGKKSMTGWFLLTNALLCGGIGAALWGVVSLVALKGISWLIIFAGYAIVFPGFLGGVLFAMNTETTMDELEIK</sequence>
<evidence type="ECO:0000256" key="1">
    <source>
        <dbReference type="SAM" id="Phobius"/>
    </source>
</evidence>
<keyword evidence="1" id="KW-0812">Transmembrane</keyword>
<reference evidence="2 3" key="1">
    <citation type="submission" date="2015-09" db="EMBL/GenBank/DDBJ databases">
        <authorList>
            <consortium name="Pathogen Informatics"/>
        </authorList>
    </citation>
    <scope>NUCLEOTIDE SEQUENCE [LARGE SCALE GENOMIC DNA]</scope>
    <source>
        <strain evidence="2 3">2789STDY5834962</strain>
    </source>
</reference>
<dbReference type="AlphaFoldDB" id="A0A173TTK4"/>
<protein>
    <submittedName>
        <fullName evidence="2">Uncharacterized protein</fullName>
    </submittedName>
</protein>
<proteinExistence type="predicted"/>
<feature type="transmembrane region" description="Helical" evidence="1">
    <location>
        <begin position="51"/>
        <end position="73"/>
    </location>
</feature>